<dbReference type="Gene3D" id="3.60.21.10">
    <property type="match status" value="1"/>
</dbReference>
<organism evidence="4 5">
    <name type="scientific">Desulfonispora thiosulfatigenes DSM 11270</name>
    <dbReference type="NCBI Taxonomy" id="656914"/>
    <lineage>
        <taxon>Bacteria</taxon>
        <taxon>Bacillati</taxon>
        <taxon>Bacillota</taxon>
        <taxon>Clostridia</taxon>
        <taxon>Eubacteriales</taxon>
        <taxon>Peptococcaceae</taxon>
        <taxon>Desulfonispora</taxon>
    </lineage>
</organism>
<proteinExistence type="inferred from homology"/>
<dbReference type="GO" id="GO:0005737">
    <property type="term" value="C:cytoplasm"/>
    <property type="evidence" value="ECO:0007669"/>
    <property type="project" value="TreeGrafter"/>
</dbReference>
<keyword evidence="5" id="KW-1185">Reference proteome</keyword>
<dbReference type="InterPro" id="IPR029052">
    <property type="entry name" value="Metallo-depent_PP-like"/>
</dbReference>
<dbReference type="GO" id="GO:0046872">
    <property type="term" value="F:metal ion binding"/>
    <property type="evidence" value="ECO:0007669"/>
    <property type="project" value="UniProtKB-KW"/>
</dbReference>
<evidence type="ECO:0000256" key="2">
    <source>
        <dbReference type="RuleBase" id="RU362039"/>
    </source>
</evidence>
<keyword evidence="2" id="KW-0479">Metal-binding</keyword>
<evidence type="ECO:0000259" key="3">
    <source>
        <dbReference type="Pfam" id="PF12850"/>
    </source>
</evidence>
<dbReference type="Pfam" id="PF12850">
    <property type="entry name" value="Metallophos_2"/>
    <property type="match status" value="1"/>
</dbReference>
<comment type="cofactor">
    <cofactor evidence="2">
        <name>a divalent metal cation</name>
        <dbReference type="ChEBI" id="CHEBI:60240"/>
    </cofactor>
</comment>
<dbReference type="InterPro" id="IPR000979">
    <property type="entry name" value="Phosphodiesterase_MJ0936/Vps29"/>
</dbReference>
<dbReference type="Proteomes" id="UP000192731">
    <property type="component" value="Unassembled WGS sequence"/>
</dbReference>
<dbReference type="OrthoDB" id="9800565at2"/>
<dbReference type="InterPro" id="IPR050126">
    <property type="entry name" value="Ap4A_hydrolase"/>
</dbReference>
<dbReference type="NCBIfam" id="TIGR00040">
    <property type="entry name" value="yfcE"/>
    <property type="match status" value="1"/>
</dbReference>
<accession>A0A1W1VTA8</accession>
<dbReference type="PANTHER" id="PTHR42850">
    <property type="entry name" value="METALLOPHOSPHOESTERASE"/>
    <property type="match status" value="1"/>
</dbReference>
<dbReference type="InterPro" id="IPR024654">
    <property type="entry name" value="Calcineurin-like_PHP_lpxH"/>
</dbReference>
<reference evidence="4 5" key="1">
    <citation type="submission" date="2017-04" db="EMBL/GenBank/DDBJ databases">
        <authorList>
            <person name="Afonso C.L."/>
            <person name="Miller P.J."/>
            <person name="Scott M.A."/>
            <person name="Spackman E."/>
            <person name="Goraichik I."/>
            <person name="Dimitrov K.M."/>
            <person name="Suarez D.L."/>
            <person name="Swayne D.E."/>
        </authorList>
    </citation>
    <scope>NUCLEOTIDE SEQUENCE [LARGE SCALE GENOMIC DNA]</scope>
    <source>
        <strain evidence="4 5">DSM 11270</strain>
    </source>
</reference>
<dbReference type="InterPro" id="IPR011152">
    <property type="entry name" value="Pesterase_MJ0912"/>
</dbReference>
<evidence type="ECO:0000256" key="1">
    <source>
        <dbReference type="ARBA" id="ARBA00008950"/>
    </source>
</evidence>
<protein>
    <recommendedName>
        <fullName evidence="2">Phosphoesterase</fullName>
        <ecNumber evidence="2">3.1.4.-</ecNumber>
    </recommendedName>
</protein>
<dbReference type="SUPFAM" id="SSF56300">
    <property type="entry name" value="Metallo-dependent phosphatases"/>
    <property type="match status" value="1"/>
</dbReference>
<dbReference type="EC" id="3.1.4.-" evidence="2"/>
<gene>
    <name evidence="4" type="ORF">SAMN00017405_2330</name>
</gene>
<feature type="domain" description="Calcineurin-like phosphoesterase" evidence="3">
    <location>
        <begin position="1"/>
        <end position="191"/>
    </location>
</feature>
<dbReference type="STRING" id="656914.SAMN00017405_2330"/>
<evidence type="ECO:0000313" key="5">
    <source>
        <dbReference type="Proteomes" id="UP000192731"/>
    </source>
</evidence>
<dbReference type="RefSeq" id="WP_084054442.1">
    <property type="nucleotide sequence ID" value="NZ_FWWT01000024.1"/>
</dbReference>
<sequence>MKIATISDIHGNLPALINAYDNIKKEGIDTIICLGDLVGYGPFPNEVIEFIKDKNILTIKGNYDASVVDNKFSYIRDTEINKFSLPWAVNELSAEHRNYLLHLPKEINLKFNDKSITFVHGSPRKINEYLHLDSKEAEEVMKDFSGDLLVCAHTHLPYIKKYQNKILFNQGSIGKPKFGKPNSSYGVIEILNDQAEILIEIKEISYDFHKTIEVMKAKNFPEKIITSIETGIEK</sequence>
<dbReference type="PIRSF" id="PIRSF000883">
    <property type="entry name" value="Pesterase_MJ0912"/>
    <property type="match status" value="1"/>
</dbReference>
<dbReference type="AlphaFoldDB" id="A0A1W1VTA8"/>
<dbReference type="GO" id="GO:0016791">
    <property type="term" value="F:phosphatase activity"/>
    <property type="evidence" value="ECO:0007669"/>
    <property type="project" value="TreeGrafter"/>
</dbReference>
<dbReference type="EMBL" id="FWWT01000024">
    <property type="protein sequence ID" value="SMB96589.1"/>
    <property type="molecule type" value="Genomic_DNA"/>
</dbReference>
<dbReference type="PANTHER" id="PTHR42850:SF2">
    <property type="entry name" value="BLL5683 PROTEIN"/>
    <property type="match status" value="1"/>
</dbReference>
<comment type="similarity">
    <text evidence="1 2">Belongs to the metallophosphoesterase superfamily. YfcE family.</text>
</comment>
<evidence type="ECO:0000313" key="4">
    <source>
        <dbReference type="EMBL" id="SMB96589.1"/>
    </source>
</evidence>
<name>A0A1W1VTA8_DESTI</name>